<sequence>MNEFDTQVEQAFAEDITVEELGEVAGAGTTNTGGTISSTTCPACIGTAFSWS</sequence>
<comment type="caution">
    <text evidence="2">The sequence shown here is derived from an EMBL/GenBank/DDBJ whole genome shotgun (WGS) entry which is preliminary data.</text>
</comment>
<evidence type="ECO:0000313" key="2">
    <source>
        <dbReference type="EMBL" id="PKV92695.1"/>
    </source>
</evidence>
<keyword evidence="3" id="KW-1185">Reference proteome</keyword>
<organism evidence="2 3">
    <name type="scientific">Amycolatopsis echigonensis</name>
    <dbReference type="NCBI Taxonomy" id="2576905"/>
    <lineage>
        <taxon>Bacteria</taxon>
        <taxon>Bacillati</taxon>
        <taxon>Actinomycetota</taxon>
        <taxon>Actinomycetes</taxon>
        <taxon>Pseudonocardiales</taxon>
        <taxon>Pseudonocardiaceae</taxon>
        <taxon>Amycolatopsis</taxon>
    </lineage>
</organism>
<dbReference type="EMBL" id="JACJHR010000011">
    <property type="protein sequence ID" value="MBB2499567.1"/>
    <property type="molecule type" value="Genomic_DNA"/>
</dbReference>
<dbReference type="Proteomes" id="UP000550260">
    <property type="component" value="Unassembled WGS sequence"/>
</dbReference>
<dbReference type="AlphaFoldDB" id="A0A2N3WFP0"/>
<name>A0A2N3WFP0_9PSEU</name>
<evidence type="ECO:0000313" key="3">
    <source>
        <dbReference type="Proteomes" id="UP000233750"/>
    </source>
</evidence>
<dbReference type="EMBL" id="PJMY01000003">
    <property type="protein sequence ID" value="PKV92695.1"/>
    <property type="molecule type" value="Genomic_DNA"/>
</dbReference>
<reference evidence="2 3" key="1">
    <citation type="submission" date="2017-12" db="EMBL/GenBank/DDBJ databases">
        <title>Sequencing the genomes of 1000 Actinobacteria strains.</title>
        <authorList>
            <person name="Klenk H.-P."/>
        </authorList>
    </citation>
    <scope>NUCLEOTIDE SEQUENCE [LARGE SCALE GENOMIC DNA]</scope>
    <source>
        <strain evidence="2 3">DSM 45165</strain>
    </source>
</reference>
<reference evidence="1 4" key="2">
    <citation type="submission" date="2020-08" db="EMBL/GenBank/DDBJ databases">
        <title>Amycolatopsis echigonensis JCM 21831.</title>
        <authorList>
            <person name="Tedsree N."/>
            <person name="Kuncharoen N."/>
            <person name="Likhitwitayawuid K."/>
            <person name="Tanasupawat S."/>
        </authorList>
    </citation>
    <scope>NUCLEOTIDE SEQUENCE [LARGE SCALE GENOMIC DNA]</scope>
    <source>
        <strain evidence="1 4">JCM 21831</strain>
    </source>
</reference>
<accession>A0A8E1VWG1</accession>
<accession>A0A2N3WFP0</accession>
<proteinExistence type="predicted"/>
<evidence type="ECO:0000313" key="1">
    <source>
        <dbReference type="EMBL" id="MBB2499567.1"/>
    </source>
</evidence>
<dbReference type="NCBIfam" id="NF033629">
    <property type="entry name" value="RiPP_CPAC"/>
    <property type="match status" value="1"/>
</dbReference>
<gene>
    <name evidence="2" type="ORF">ATK30_3518</name>
    <name evidence="1" type="ORF">H5411_10560</name>
</gene>
<dbReference type="Proteomes" id="UP000233750">
    <property type="component" value="Unassembled WGS sequence"/>
</dbReference>
<dbReference type="RefSeq" id="WP_143271399.1">
    <property type="nucleotide sequence ID" value="NZ_JACJHR010000011.1"/>
</dbReference>
<evidence type="ECO:0000313" key="4">
    <source>
        <dbReference type="Proteomes" id="UP000550260"/>
    </source>
</evidence>
<protein>
    <submittedName>
        <fullName evidence="1">RiPP peptide</fullName>
    </submittedName>
</protein>